<evidence type="ECO:0000313" key="5">
    <source>
        <dbReference type="Proteomes" id="UP000549343"/>
    </source>
</evidence>
<keyword evidence="6" id="KW-1185">Reference proteome</keyword>
<reference evidence="3 6" key="1">
    <citation type="journal article" date="2019" name="Int. J. Syst. Evol. Microbiol.">
        <title>The Global Catalogue of Microorganisms (GCM) 10K type strain sequencing project: providing services to taxonomists for standard genome sequencing and annotation.</title>
        <authorList>
            <consortium name="The Broad Institute Genomics Platform"/>
            <consortium name="The Broad Institute Genome Sequencing Center for Infectious Disease"/>
            <person name="Wu L."/>
            <person name="Ma J."/>
        </authorList>
    </citation>
    <scope>NUCLEOTIDE SEQUENCE [LARGE SCALE GENOMIC DNA]</scope>
    <source>
        <strain evidence="3 6">JCM 10667</strain>
    </source>
</reference>
<gene>
    <name evidence="4" type="ORF">F4557_005509</name>
    <name evidence="3" type="ORF">GCM10009546_48980</name>
</gene>
<dbReference type="EMBL" id="JACHMV010000001">
    <property type="protein sequence ID" value="MBB4777091.1"/>
    <property type="molecule type" value="Genomic_DNA"/>
</dbReference>
<feature type="transmembrane region" description="Helical" evidence="2">
    <location>
        <begin position="69"/>
        <end position="90"/>
    </location>
</feature>
<dbReference type="EMBL" id="BAAAHD010000052">
    <property type="protein sequence ID" value="GAA0580814.1"/>
    <property type="molecule type" value="Genomic_DNA"/>
</dbReference>
<evidence type="ECO:0000313" key="6">
    <source>
        <dbReference type="Proteomes" id="UP001501427"/>
    </source>
</evidence>
<dbReference type="AlphaFoldDB" id="A0A7W7IHK8"/>
<organism evidence="4 5">
    <name type="scientific">Actinomadura livida</name>
    <dbReference type="NCBI Taxonomy" id="79909"/>
    <lineage>
        <taxon>Bacteria</taxon>
        <taxon>Bacillati</taxon>
        <taxon>Actinomycetota</taxon>
        <taxon>Actinomycetes</taxon>
        <taxon>Streptosporangiales</taxon>
        <taxon>Thermomonosporaceae</taxon>
        <taxon>Actinomadura</taxon>
    </lineage>
</organism>
<feature type="compositionally biased region" description="Basic and acidic residues" evidence="1">
    <location>
        <begin position="24"/>
        <end position="35"/>
    </location>
</feature>
<feature type="compositionally biased region" description="Low complexity" evidence="1">
    <location>
        <begin position="103"/>
        <end position="113"/>
    </location>
</feature>
<sequence length="139" mass="15630">MAADFDEPVFDDDFVRGATFTEPSARERLRPPSRREQRRIRRAARRARRSGGVSFLRRRGHREPSYRRSVVQLVGIIALLFAISFALWWWNRPPAEPEPVRPVFPTAPENPGGPQNPGGPGEPAPGPTGEVPEEEIPEV</sequence>
<reference evidence="3" key="3">
    <citation type="submission" date="2023-12" db="EMBL/GenBank/DDBJ databases">
        <authorList>
            <person name="Sun Q."/>
            <person name="Inoue M."/>
        </authorList>
    </citation>
    <scope>NUCLEOTIDE SEQUENCE</scope>
    <source>
        <strain evidence="3">JCM 10667</strain>
    </source>
</reference>
<protein>
    <submittedName>
        <fullName evidence="4">Uncharacterized protein</fullName>
    </submittedName>
</protein>
<keyword evidence="2" id="KW-1133">Transmembrane helix</keyword>
<keyword evidence="2" id="KW-0472">Membrane</keyword>
<proteinExistence type="predicted"/>
<dbReference type="Proteomes" id="UP000549343">
    <property type="component" value="Unassembled WGS sequence"/>
</dbReference>
<evidence type="ECO:0000256" key="1">
    <source>
        <dbReference type="SAM" id="MobiDB-lite"/>
    </source>
</evidence>
<accession>A0A7W7IHK8</accession>
<dbReference type="RefSeq" id="WP_184887341.1">
    <property type="nucleotide sequence ID" value="NZ_BAAAHD010000052.1"/>
</dbReference>
<dbReference type="Proteomes" id="UP001501427">
    <property type="component" value="Unassembled WGS sequence"/>
</dbReference>
<reference evidence="4 5" key="2">
    <citation type="submission" date="2020-08" db="EMBL/GenBank/DDBJ databases">
        <title>Sequencing the genomes of 1000 actinobacteria strains.</title>
        <authorList>
            <person name="Klenk H.-P."/>
        </authorList>
    </citation>
    <scope>NUCLEOTIDE SEQUENCE [LARGE SCALE GENOMIC DNA]</scope>
    <source>
        <strain evidence="4 5">DSM 44772</strain>
    </source>
</reference>
<feature type="region of interest" description="Disordered" evidence="1">
    <location>
        <begin position="98"/>
        <end position="139"/>
    </location>
</feature>
<evidence type="ECO:0000256" key="2">
    <source>
        <dbReference type="SAM" id="Phobius"/>
    </source>
</evidence>
<evidence type="ECO:0000313" key="3">
    <source>
        <dbReference type="EMBL" id="GAA0580814.1"/>
    </source>
</evidence>
<keyword evidence="2" id="KW-0812">Transmembrane</keyword>
<feature type="region of interest" description="Disordered" evidence="1">
    <location>
        <begin position="21"/>
        <end position="56"/>
    </location>
</feature>
<evidence type="ECO:0000313" key="4">
    <source>
        <dbReference type="EMBL" id="MBB4777091.1"/>
    </source>
</evidence>
<name>A0A7W7IHK8_9ACTN</name>
<feature type="compositionally biased region" description="Basic residues" evidence="1">
    <location>
        <begin position="36"/>
        <end position="49"/>
    </location>
</feature>
<comment type="caution">
    <text evidence="4">The sequence shown here is derived from an EMBL/GenBank/DDBJ whole genome shotgun (WGS) entry which is preliminary data.</text>
</comment>